<dbReference type="EMBL" id="OX597817">
    <property type="protein sequence ID" value="CAI9721273.1"/>
    <property type="molecule type" value="Genomic_DNA"/>
</dbReference>
<organism evidence="1 2">
    <name type="scientific">Octopus vulgaris</name>
    <name type="common">Common octopus</name>
    <dbReference type="NCBI Taxonomy" id="6645"/>
    <lineage>
        <taxon>Eukaryota</taxon>
        <taxon>Metazoa</taxon>
        <taxon>Spiralia</taxon>
        <taxon>Lophotrochozoa</taxon>
        <taxon>Mollusca</taxon>
        <taxon>Cephalopoda</taxon>
        <taxon>Coleoidea</taxon>
        <taxon>Octopodiformes</taxon>
        <taxon>Octopoda</taxon>
        <taxon>Incirrata</taxon>
        <taxon>Octopodidae</taxon>
        <taxon>Octopus</taxon>
    </lineage>
</organism>
<accession>A0AA36ATB6</accession>
<evidence type="ECO:0000313" key="1">
    <source>
        <dbReference type="EMBL" id="CAI9721273.1"/>
    </source>
</evidence>
<proteinExistence type="predicted"/>
<name>A0AA36ATB6_OCTVU</name>
<keyword evidence="2" id="KW-1185">Reference proteome</keyword>
<evidence type="ECO:0000313" key="2">
    <source>
        <dbReference type="Proteomes" id="UP001162480"/>
    </source>
</evidence>
<dbReference type="Proteomes" id="UP001162480">
    <property type="component" value="Chromosome 4"/>
</dbReference>
<dbReference type="AlphaFoldDB" id="A0AA36ATB6"/>
<protein>
    <submittedName>
        <fullName evidence="1">Uncharacterized protein</fullName>
    </submittedName>
</protein>
<sequence>MLHQAYADCNIDVEAAFKSTWTTNAFNGSEDYKVSDRIIHLVDPSIREFRLEMMSKPCPNTIQRVLQNKIPLKGVKCANTIEGSELFDGDSIEEKAVENESEDESEPFENLLEVIDPSGEIPIEVSQEPKHGLPNMITGSSISLVGISSDDQVNKDTLFLEKIQNCWMKTRPLHFSCHIEANSCQLRVACINICLVHSI</sequence>
<reference evidence="1" key="1">
    <citation type="submission" date="2023-08" db="EMBL/GenBank/DDBJ databases">
        <authorList>
            <person name="Alioto T."/>
            <person name="Alioto T."/>
            <person name="Gomez Garrido J."/>
        </authorList>
    </citation>
    <scope>NUCLEOTIDE SEQUENCE</scope>
</reference>
<gene>
    <name evidence="1" type="ORF">OCTVUL_1B012165</name>
</gene>